<keyword evidence="3" id="KW-1185">Reference proteome</keyword>
<evidence type="ECO:0000313" key="3">
    <source>
        <dbReference type="Proteomes" id="UP000663760"/>
    </source>
</evidence>
<dbReference type="EMBL" id="LR746267">
    <property type="protein sequence ID" value="CAA7395409.1"/>
    <property type="molecule type" value="Genomic_DNA"/>
</dbReference>
<dbReference type="Gene3D" id="1.10.600.10">
    <property type="entry name" value="Farnesyl Diphosphate Synthase"/>
    <property type="match status" value="1"/>
</dbReference>
<evidence type="ECO:0000313" key="2">
    <source>
        <dbReference type="EMBL" id="CAA7395409.1"/>
    </source>
</evidence>
<feature type="region of interest" description="Disordered" evidence="1">
    <location>
        <begin position="1"/>
        <end position="77"/>
    </location>
</feature>
<proteinExistence type="predicted"/>
<name>A0A7I8KC92_SPIIN</name>
<accession>A0A7I8KC92</accession>
<evidence type="ECO:0000256" key="1">
    <source>
        <dbReference type="SAM" id="MobiDB-lite"/>
    </source>
</evidence>
<reference evidence="2" key="1">
    <citation type="submission" date="2020-02" db="EMBL/GenBank/DDBJ databases">
        <authorList>
            <person name="Scholz U."/>
            <person name="Mascher M."/>
            <person name="Fiebig A."/>
        </authorList>
    </citation>
    <scope>NUCLEOTIDE SEQUENCE</scope>
</reference>
<sequence length="229" mass="24558">MRRSLSTYADGDAQGPSLQVRDAEMYGEGAPRIPTPHAGPPRVGRLHLAARHPQPDTPAPAPRRKAPHPPAPPPPRPLISANCDFPPAAEEDDTGLLIVRSLELCAGRTALEESLIAGSHRPSQPQQCHVKLVRLISSLSRRLRPLSRRGFPAPTAALGDGENAGGIGDAMVDFDMQELVMLVLRNKAEAGRCTLETFLAVAKSLFYVASCPPAALELHVDKVLFQAVD</sequence>
<dbReference type="AlphaFoldDB" id="A0A7I8KC92"/>
<dbReference type="InterPro" id="IPR008949">
    <property type="entry name" value="Isoprenoid_synthase_dom_sf"/>
</dbReference>
<protein>
    <submittedName>
        <fullName evidence="2">Uncharacterized protein</fullName>
    </submittedName>
</protein>
<gene>
    <name evidence="2" type="ORF">SI8410_04006070</name>
</gene>
<feature type="compositionally biased region" description="Pro residues" evidence="1">
    <location>
        <begin position="68"/>
        <end position="77"/>
    </location>
</feature>
<dbReference type="OrthoDB" id="2343925at2759"/>
<organism evidence="2 3">
    <name type="scientific">Spirodela intermedia</name>
    <name type="common">Intermediate duckweed</name>
    <dbReference type="NCBI Taxonomy" id="51605"/>
    <lineage>
        <taxon>Eukaryota</taxon>
        <taxon>Viridiplantae</taxon>
        <taxon>Streptophyta</taxon>
        <taxon>Embryophyta</taxon>
        <taxon>Tracheophyta</taxon>
        <taxon>Spermatophyta</taxon>
        <taxon>Magnoliopsida</taxon>
        <taxon>Liliopsida</taxon>
        <taxon>Araceae</taxon>
        <taxon>Lemnoideae</taxon>
        <taxon>Spirodela</taxon>
    </lineage>
</organism>
<dbReference type="Proteomes" id="UP000663760">
    <property type="component" value="Chromosome 4"/>
</dbReference>